<dbReference type="Proteomes" id="UP000313948">
    <property type="component" value="Chromosome"/>
</dbReference>
<comment type="similarity">
    <text evidence="3 10 13">Belongs to the IPP transferase family.</text>
</comment>
<organism evidence="14 15">
    <name type="scientific">Georgenia wutianyii</name>
    <dbReference type="NCBI Taxonomy" id="2585135"/>
    <lineage>
        <taxon>Bacteria</taxon>
        <taxon>Bacillati</taxon>
        <taxon>Actinomycetota</taxon>
        <taxon>Actinomycetes</taxon>
        <taxon>Micrococcales</taxon>
        <taxon>Bogoriellaceae</taxon>
        <taxon>Georgenia</taxon>
    </lineage>
</organism>
<dbReference type="Gene3D" id="1.10.20.140">
    <property type="match status" value="1"/>
</dbReference>
<dbReference type="InterPro" id="IPR018022">
    <property type="entry name" value="IPT"/>
</dbReference>
<evidence type="ECO:0000256" key="9">
    <source>
        <dbReference type="ARBA" id="ARBA00049563"/>
    </source>
</evidence>
<comment type="cofactor">
    <cofactor evidence="1 10">
        <name>Mg(2+)</name>
        <dbReference type="ChEBI" id="CHEBI:18420"/>
    </cofactor>
</comment>
<sequence length="307" mass="33127">MPHPVLAVVGPTATGKSDLALDVVDLLGGPDAAEVVNADAMQLYRGMDVGTAKLPPDQRRGVAHHQLDVLDVTQEANVAAYQREARADVAAVHGRGRRAVLVGGSGLYVRAALDELDFPGTDPQVRARLEERVEREGPGILHAELAARDPQAAARILPANARRVVRALEVIELTGRPYSASMPEHRYHLPAVQVAIAVPREELDRRIAARARAMLDGGLLEETRDLLAAGLAQGRTASRAVGYSQAVAVLEGRLDVDEAHEAITIATRQLARRQEKWFRRDPRVRWLEPGPDLAARAAQAFVDGAAT</sequence>
<dbReference type="EMBL" id="CP040899">
    <property type="protein sequence ID" value="QDB78838.1"/>
    <property type="molecule type" value="Genomic_DNA"/>
</dbReference>
<keyword evidence="4 10" id="KW-0808">Transferase</keyword>
<dbReference type="Pfam" id="PF01715">
    <property type="entry name" value="IPPT"/>
    <property type="match status" value="1"/>
</dbReference>
<comment type="function">
    <text evidence="2 10 12">Catalyzes the transfer of a dimethylallyl group onto the adenine at position 37 in tRNAs that read codons beginning with uridine, leading to the formation of N6-(dimethylallyl)adenosine (i(6)A).</text>
</comment>
<feature type="site" description="Interaction with substrate tRNA" evidence="10">
    <location>
        <position position="126"/>
    </location>
</feature>
<protein>
    <recommendedName>
        <fullName evidence="10">tRNA dimethylallyltransferase</fullName>
        <ecNumber evidence="10">2.5.1.75</ecNumber>
    </recommendedName>
    <alternativeName>
        <fullName evidence="10">Dimethylallyl diphosphate:tRNA dimethylallyltransferase</fullName>
        <shortName evidence="10">DMAPP:tRNA dimethylallyltransferase</shortName>
        <shortName evidence="10">DMATase</shortName>
    </alternativeName>
    <alternativeName>
        <fullName evidence="10">Isopentenyl-diphosphate:tRNA isopentenyltransferase</fullName>
        <shortName evidence="10">IPP transferase</shortName>
        <shortName evidence="10">IPPT</shortName>
        <shortName evidence="10">IPTase</shortName>
    </alternativeName>
</protein>
<evidence type="ECO:0000256" key="6">
    <source>
        <dbReference type="ARBA" id="ARBA00022741"/>
    </source>
</evidence>
<dbReference type="InterPro" id="IPR027417">
    <property type="entry name" value="P-loop_NTPase"/>
</dbReference>
<evidence type="ECO:0000256" key="10">
    <source>
        <dbReference type="HAMAP-Rule" id="MF_00185"/>
    </source>
</evidence>
<dbReference type="InterPro" id="IPR039657">
    <property type="entry name" value="Dimethylallyltransferase"/>
</dbReference>
<accession>A0ABX5VLT0</accession>
<evidence type="ECO:0000256" key="5">
    <source>
        <dbReference type="ARBA" id="ARBA00022694"/>
    </source>
</evidence>
<dbReference type="PANTHER" id="PTHR11088">
    <property type="entry name" value="TRNA DIMETHYLALLYLTRANSFERASE"/>
    <property type="match status" value="1"/>
</dbReference>
<proteinExistence type="inferred from homology"/>
<evidence type="ECO:0000256" key="2">
    <source>
        <dbReference type="ARBA" id="ARBA00003213"/>
    </source>
</evidence>
<name>A0ABX5VLT0_9MICO</name>
<comment type="subunit">
    <text evidence="10">Monomer.</text>
</comment>
<feature type="binding site" evidence="10">
    <location>
        <begin position="12"/>
        <end position="17"/>
    </location>
    <ligand>
        <name>substrate</name>
    </ligand>
</feature>
<dbReference type="NCBIfam" id="TIGR00174">
    <property type="entry name" value="miaA"/>
    <property type="match status" value="1"/>
</dbReference>
<evidence type="ECO:0000256" key="11">
    <source>
        <dbReference type="RuleBase" id="RU003783"/>
    </source>
</evidence>
<dbReference type="RefSeq" id="WP_139073581.1">
    <property type="nucleotide sequence ID" value="NZ_CP040899.1"/>
</dbReference>
<evidence type="ECO:0000313" key="15">
    <source>
        <dbReference type="Proteomes" id="UP000313948"/>
    </source>
</evidence>
<dbReference type="GO" id="GO:0052381">
    <property type="term" value="F:tRNA dimethylallyltransferase activity"/>
    <property type="evidence" value="ECO:0007669"/>
    <property type="project" value="UniProtKB-EC"/>
</dbReference>
<evidence type="ECO:0000256" key="7">
    <source>
        <dbReference type="ARBA" id="ARBA00022840"/>
    </source>
</evidence>
<evidence type="ECO:0000256" key="4">
    <source>
        <dbReference type="ARBA" id="ARBA00022679"/>
    </source>
</evidence>
<reference evidence="14 15" key="1">
    <citation type="submission" date="2019-05" db="EMBL/GenBank/DDBJ databases">
        <title>Georgenia *** sp. nov., and Georgenia *** sp. nov., isolated from the intestinal contents of plateau pika (Ochotona curzoniae) in the Qinghai-Tibet plateau of China.</title>
        <authorList>
            <person name="Tian Z."/>
        </authorList>
    </citation>
    <scope>NUCLEOTIDE SEQUENCE [LARGE SCALE GENOMIC DNA]</scope>
    <source>
        <strain evidence="14 15">Z294</strain>
    </source>
</reference>
<keyword evidence="8 10" id="KW-0460">Magnesium</keyword>
<keyword evidence="5 10" id="KW-0819">tRNA processing</keyword>
<gene>
    <name evidence="10 14" type="primary">miaA</name>
    <name evidence="14" type="ORF">FE251_05200</name>
</gene>
<keyword evidence="7 10" id="KW-0067">ATP-binding</keyword>
<comment type="caution">
    <text evidence="10">Lacks conserved residue(s) required for the propagation of feature annotation.</text>
</comment>
<dbReference type="SUPFAM" id="SSF52540">
    <property type="entry name" value="P-loop containing nucleoside triphosphate hydrolases"/>
    <property type="match status" value="1"/>
</dbReference>
<feature type="binding site" evidence="10">
    <location>
        <begin position="10"/>
        <end position="17"/>
    </location>
    <ligand>
        <name>ATP</name>
        <dbReference type="ChEBI" id="CHEBI:30616"/>
    </ligand>
</feature>
<dbReference type="PANTHER" id="PTHR11088:SF60">
    <property type="entry name" value="TRNA DIMETHYLALLYLTRANSFERASE"/>
    <property type="match status" value="1"/>
</dbReference>
<dbReference type="HAMAP" id="MF_00185">
    <property type="entry name" value="IPP_trans"/>
    <property type="match status" value="1"/>
</dbReference>
<evidence type="ECO:0000256" key="12">
    <source>
        <dbReference type="RuleBase" id="RU003784"/>
    </source>
</evidence>
<keyword evidence="15" id="KW-1185">Reference proteome</keyword>
<evidence type="ECO:0000256" key="3">
    <source>
        <dbReference type="ARBA" id="ARBA00005842"/>
    </source>
</evidence>
<comment type="catalytic activity">
    <reaction evidence="9 10 11">
        <text>adenosine(37) in tRNA + dimethylallyl diphosphate = N(6)-dimethylallyladenosine(37) in tRNA + diphosphate</text>
        <dbReference type="Rhea" id="RHEA:26482"/>
        <dbReference type="Rhea" id="RHEA-COMP:10162"/>
        <dbReference type="Rhea" id="RHEA-COMP:10375"/>
        <dbReference type="ChEBI" id="CHEBI:33019"/>
        <dbReference type="ChEBI" id="CHEBI:57623"/>
        <dbReference type="ChEBI" id="CHEBI:74411"/>
        <dbReference type="ChEBI" id="CHEBI:74415"/>
        <dbReference type="EC" id="2.5.1.75"/>
    </reaction>
</comment>
<evidence type="ECO:0000256" key="1">
    <source>
        <dbReference type="ARBA" id="ARBA00001946"/>
    </source>
</evidence>
<feature type="site" description="Interaction with substrate tRNA" evidence="10">
    <location>
        <position position="105"/>
    </location>
</feature>
<evidence type="ECO:0000256" key="13">
    <source>
        <dbReference type="RuleBase" id="RU003785"/>
    </source>
</evidence>
<evidence type="ECO:0000313" key="14">
    <source>
        <dbReference type="EMBL" id="QDB78838.1"/>
    </source>
</evidence>
<keyword evidence="6 10" id="KW-0547">Nucleotide-binding</keyword>
<evidence type="ECO:0000256" key="8">
    <source>
        <dbReference type="ARBA" id="ARBA00022842"/>
    </source>
</evidence>
<dbReference type="Gene3D" id="3.40.50.300">
    <property type="entry name" value="P-loop containing nucleotide triphosphate hydrolases"/>
    <property type="match status" value="1"/>
</dbReference>
<dbReference type="EC" id="2.5.1.75" evidence="10"/>